<feature type="compositionally biased region" description="Low complexity" evidence="2">
    <location>
        <begin position="533"/>
        <end position="544"/>
    </location>
</feature>
<keyword evidence="3" id="KW-1133">Transmembrane helix</keyword>
<evidence type="ECO:0000259" key="4">
    <source>
        <dbReference type="PROSITE" id="PS50234"/>
    </source>
</evidence>
<feature type="compositionally biased region" description="Low complexity" evidence="2">
    <location>
        <begin position="516"/>
        <end position="526"/>
    </location>
</feature>
<evidence type="ECO:0000256" key="3">
    <source>
        <dbReference type="SAM" id="Phobius"/>
    </source>
</evidence>
<proteinExistence type="predicted"/>
<dbReference type="InterPro" id="IPR050768">
    <property type="entry name" value="UPF0353/GerABKA_families"/>
</dbReference>
<feature type="region of interest" description="Disordered" evidence="2">
    <location>
        <begin position="472"/>
        <end position="601"/>
    </location>
</feature>
<dbReference type="SUPFAM" id="SSF53300">
    <property type="entry name" value="vWA-like"/>
    <property type="match status" value="1"/>
</dbReference>
<dbReference type="Gene3D" id="3.40.50.410">
    <property type="entry name" value="von Willebrand factor, type A domain"/>
    <property type="match status" value="1"/>
</dbReference>
<keyword evidence="6" id="KW-1185">Reference proteome</keyword>
<dbReference type="Proteomes" id="UP001253545">
    <property type="component" value="Unassembled WGS sequence"/>
</dbReference>
<dbReference type="PANTHER" id="PTHR22550:SF14">
    <property type="entry name" value="VWFA DOMAIN-CONTAINING PROTEIN"/>
    <property type="match status" value="1"/>
</dbReference>
<dbReference type="InterPro" id="IPR036465">
    <property type="entry name" value="vWFA_dom_sf"/>
</dbReference>
<feature type="domain" description="VWFA" evidence="4">
    <location>
        <begin position="96"/>
        <end position="230"/>
    </location>
</feature>
<dbReference type="InterPro" id="IPR002035">
    <property type="entry name" value="VWF_A"/>
</dbReference>
<evidence type="ECO:0000313" key="6">
    <source>
        <dbReference type="Proteomes" id="UP001253545"/>
    </source>
</evidence>
<feature type="compositionally biased region" description="Low complexity" evidence="2">
    <location>
        <begin position="556"/>
        <end position="571"/>
    </location>
</feature>
<name>A0ABU2ZQ25_9ALTE</name>
<feature type="transmembrane region" description="Helical" evidence="3">
    <location>
        <begin position="63"/>
        <end position="83"/>
    </location>
</feature>
<keyword evidence="3" id="KW-0472">Membrane</keyword>
<dbReference type="InterPro" id="IPR011990">
    <property type="entry name" value="TPR-like_helical_dom_sf"/>
</dbReference>
<dbReference type="Gene3D" id="1.25.40.10">
    <property type="entry name" value="Tetratricopeptide repeat domain"/>
    <property type="match status" value="1"/>
</dbReference>
<dbReference type="EMBL" id="JAVRHX010000001">
    <property type="protein sequence ID" value="MDT0594720.1"/>
    <property type="molecule type" value="Genomic_DNA"/>
</dbReference>
<dbReference type="PROSITE" id="PS50005">
    <property type="entry name" value="TPR"/>
    <property type="match status" value="1"/>
</dbReference>
<organism evidence="5 6">
    <name type="scientific">Glaciecola petra</name>
    <dbReference type="NCBI Taxonomy" id="3075602"/>
    <lineage>
        <taxon>Bacteria</taxon>
        <taxon>Pseudomonadati</taxon>
        <taxon>Pseudomonadota</taxon>
        <taxon>Gammaproteobacteria</taxon>
        <taxon>Alteromonadales</taxon>
        <taxon>Alteromonadaceae</taxon>
        <taxon>Glaciecola</taxon>
    </lineage>
</organism>
<feature type="repeat" description="TPR" evidence="1">
    <location>
        <begin position="421"/>
        <end position="454"/>
    </location>
</feature>
<keyword evidence="1" id="KW-0802">TPR repeat</keyword>
<accession>A0ABU2ZQ25</accession>
<keyword evidence="3" id="KW-0812">Transmembrane</keyword>
<protein>
    <submittedName>
        <fullName evidence="5">VWA domain-containing protein</fullName>
    </submittedName>
</protein>
<dbReference type="InterPro" id="IPR019734">
    <property type="entry name" value="TPR_rpt"/>
</dbReference>
<reference evidence="5 6" key="1">
    <citation type="submission" date="2023-09" db="EMBL/GenBank/DDBJ databases">
        <authorList>
            <person name="Rey-Velasco X."/>
        </authorList>
    </citation>
    <scope>NUCLEOTIDE SEQUENCE [LARGE SCALE GENOMIC DNA]</scope>
    <source>
        <strain evidence="5 6">P117</strain>
    </source>
</reference>
<dbReference type="SUPFAM" id="SSF48452">
    <property type="entry name" value="TPR-like"/>
    <property type="match status" value="1"/>
</dbReference>
<feature type="transmembrane region" description="Helical" evidence="3">
    <location>
        <begin position="6"/>
        <end position="28"/>
    </location>
</feature>
<feature type="compositionally biased region" description="Acidic residues" evidence="2">
    <location>
        <begin position="579"/>
        <end position="590"/>
    </location>
</feature>
<dbReference type="CDD" id="cd00198">
    <property type="entry name" value="vWFA"/>
    <property type="match status" value="1"/>
</dbReference>
<comment type="caution">
    <text evidence="5">The sequence shown here is derived from an EMBL/GenBank/DDBJ whole genome shotgun (WGS) entry which is preliminary data.</text>
</comment>
<feature type="compositionally biased region" description="Acidic residues" evidence="2">
    <location>
        <begin position="505"/>
        <end position="515"/>
    </location>
</feature>
<evidence type="ECO:0000256" key="2">
    <source>
        <dbReference type="SAM" id="MobiDB-lite"/>
    </source>
</evidence>
<sequence length="651" mass="73153">MNEFMANFTFIRPLFLFALVPMLILYIVKIKLGHHQNVWQQILPQHLYSNLIVSRGIGKPSRFIHMATLAASIAIIAIAGPSWEKLPQAVYQTQNGKVLLMDMSMSMRATDISPNRLTRARFKAIDLINQVNEGETGLIAYSGDAFVVSPLTDDANTLISLIPSLTPEIMPSQGSSAMYGLERSAQLLLNAGYQRGHIYWITDGIIYDDVKDIREFIQNSSFKVSALLVGTEEGAPISLEDGSLLKDKRGRIVIPSVNTRFMNQAMAGTNAAFQSFTNDNSDIMALKQMLDFEQQQEAEKVENIAGDQYKDMGPFLVVLLLPFVAYAFRRGVLVVTLCALLMIPNEPVIAQTTDTVSQAKATTKVTSWFKNADQKGKQAFDNEDYENAQNLFESKEWKAASAYKQGEYEQAVDLYSQLDGIENTYNLANALAKTGKLKEAIDAYSDVLNDNPEHSEALQNKKIVEDLLAQSQENSQQNQDQNNNQEQENNQQENQEQSDSSSDQEGSEAESDDQQGESQSGDQNQQESEKQEQSNQQQNEASGQQEDEGLKDQAEKQQQNTEENEQSPSNNGNQANEENSQDESLSEEEMQQAISNQVNMDELTPEQREEMQRMQMILNKVPDDPAYLLKRKMLLESYKRKTSPPPTQENW</sequence>
<evidence type="ECO:0000256" key="1">
    <source>
        <dbReference type="PROSITE-ProRule" id="PRU00339"/>
    </source>
</evidence>
<dbReference type="Pfam" id="PF13519">
    <property type="entry name" value="VWA_2"/>
    <property type="match status" value="1"/>
</dbReference>
<dbReference type="PROSITE" id="PS50234">
    <property type="entry name" value="VWFA"/>
    <property type="match status" value="1"/>
</dbReference>
<dbReference type="RefSeq" id="WP_311368180.1">
    <property type="nucleotide sequence ID" value="NZ_JAVRHX010000001.1"/>
</dbReference>
<dbReference type="PANTHER" id="PTHR22550">
    <property type="entry name" value="SPORE GERMINATION PROTEIN"/>
    <property type="match status" value="1"/>
</dbReference>
<evidence type="ECO:0000313" key="5">
    <source>
        <dbReference type="EMBL" id="MDT0594720.1"/>
    </source>
</evidence>
<feature type="compositionally biased region" description="Low complexity" evidence="2">
    <location>
        <begin position="472"/>
        <end position="504"/>
    </location>
</feature>
<gene>
    <name evidence="5" type="ORF">RM552_07710</name>
</gene>